<dbReference type="EMBL" id="BMWZ01000007">
    <property type="protein sequence ID" value="GGZ89877.1"/>
    <property type="molecule type" value="Genomic_DNA"/>
</dbReference>
<proteinExistence type="predicted"/>
<evidence type="ECO:0008006" key="3">
    <source>
        <dbReference type="Google" id="ProtNLM"/>
    </source>
</evidence>
<name>A0A918R7I7_9FLAO</name>
<comment type="caution">
    <text evidence="1">The sequence shown here is derived from an EMBL/GenBank/DDBJ whole genome shotgun (WGS) entry which is preliminary data.</text>
</comment>
<accession>A0A918R7I7</accession>
<dbReference type="AlphaFoldDB" id="A0A918R7I7"/>
<evidence type="ECO:0000313" key="2">
    <source>
        <dbReference type="Proteomes" id="UP000636004"/>
    </source>
</evidence>
<dbReference type="Proteomes" id="UP000636004">
    <property type="component" value="Unassembled WGS sequence"/>
</dbReference>
<gene>
    <name evidence="1" type="ORF">GCM10007028_30230</name>
</gene>
<sequence>MVDLGAIGLTTDSLRAAGNHSQAAQLYFEAGTKNESSELFVYAAWQFGEANHIDSALISIKRAINFGMNSPYILDKVGIEKESQTSALRPELDRLLNDIKVKNGSVENFEVITTPIDRFWNYFDQALNDTIHAKKHLSEYICEGSNALKDYYHIRYENTENMYQVMIKKNSEYYTYLKNYLTAEKLNKVSQQSELMMQKFSILYPKAVFPKTYLVPDLLNGTGTLTESALFIGADMFAKSKDMPLKNLSEWQLSTITEYSNMKYDLVHELMHFQQSYSDFENSALLLGKLIEEGVCDFLVSLLAENNQVSPGVQRNLDYLQIDSNYMFIMHELKRDIYGQDLSKWMHNGGAITDRPSNLGYTMGFLICKSFYENSTNKKQAIFELLNTNNFKKIIESSDFKELL</sequence>
<protein>
    <recommendedName>
        <fullName evidence="3">DUF2268 domain-containing protein</fullName>
    </recommendedName>
</protein>
<keyword evidence="2" id="KW-1185">Reference proteome</keyword>
<reference evidence="1" key="2">
    <citation type="submission" date="2020-09" db="EMBL/GenBank/DDBJ databases">
        <authorList>
            <person name="Sun Q."/>
            <person name="Kim S."/>
        </authorList>
    </citation>
    <scope>NUCLEOTIDE SEQUENCE</scope>
    <source>
        <strain evidence="1">KCTC 12710</strain>
    </source>
</reference>
<reference evidence="1" key="1">
    <citation type="journal article" date="2014" name="Int. J. Syst. Evol. Microbiol.">
        <title>Complete genome sequence of Corynebacterium casei LMG S-19264T (=DSM 44701T), isolated from a smear-ripened cheese.</title>
        <authorList>
            <consortium name="US DOE Joint Genome Institute (JGI-PGF)"/>
            <person name="Walter F."/>
            <person name="Albersmeier A."/>
            <person name="Kalinowski J."/>
            <person name="Ruckert C."/>
        </authorList>
    </citation>
    <scope>NUCLEOTIDE SEQUENCE</scope>
    <source>
        <strain evidence="1">KCTC 12710</strain>
    </source>
</reference>
<evidence type="ECO:0000313" key="1">
    <source>
        <dbReference type="EMBL" id="GGZ89877.1"/>
    </source>
</evidence>
<organism evidence="1 2">
    <name type="scientific">Algibacter mikhailovii</name>
    <dbReference type="NCBI Taxonomy" id="425498"/>
    <lineage>
        <taxon>Bacteria</taxon>
        <taxon>Pseudomonadati</taxon>
        <taxon>Bacteroidota</taxon>
        <taxon>Flavobacteriia</taxon>
        <taxon>Flavobacteriales</taxon>
        <taxon>Flavobacteriaceae</taxon>
        <taxon>Algibacter</taxon>
    </lineage>
</organism>